<dbReference type="Gene3D" id="3.30.750.24">
    <property type="entry name" value="STAS domain"/>
    <property type="match status" value="1"/>
</dbReference>
<gene>
    <name evidence="4" type="ORF">ACPOL_6075</name>
</gene>
<dbReference type="SUPFAM" id="SSF52091">
    <property type="entry name" value="SpoIIaa-like"/>
    <property type="match status" value="1"/>
</dbReference>
<sequence>MSLKLSTRQVDGITILDLSGRITLGEGSVQLRDAVRDLLSKGSKHILLNLGDVNYIDSSGIGELVSAYTTVRNQGGELKLLNLTKKVHDLLQITKLYTVFDVKDDEATAIASFTK</sequence>
<dbReference type="GO" id="GO:0043856">
    <property type="term" value="F:anti-sigma factor antagonist activity"/>
    <property type="evidence" value="ECO:0007669"/>
    <property type="project" value="InterPro"/>
</dbReference>
<accession>A0A2Z5G8J9</accession>
<dbReference type="PROSITE" id="PS50801">
    <property type="entry name" value="STAS"/>
    <property type="match status" value="1"/>
</dbReference>
<evidence type="ECO:0000259" key="3">
    <source>
        <dbReference type="PROSITE" id="PS50801"/>
    </source>
</evidence>
<dbReference type="CDD" id="cd07043">
    <property type="entry name" value="STAS_anti-anti-sigma_factors"/>
    <property type="match status" value="1"/>
</dbReference>
<name>A0A2Z5G8J9_9BACT</name>
<evidence type="ECO:0000256" key="1">
    <source>
        <dbReference type="ARBA" id="ARBA00009013"/>
    </source>
</evidence>
<comment type="similarity">
    <text evidence="1 2">Belongs to the anti-sigma-factor antagonist family.</text>
</comment>
<dbReference type="EMBL" id="CP030840">
    <property type="protein sequence ID" value="AXC15319.1"/>
    <property type="molecule type" value="Genomic_DNA"/>
</dbReference>
<dbReference type="Proteomes" id="UP000253606">
    <property type="component" value="Chromosome"/>
</dbReference>
<dbReference type="InterPro" id="IPR002645">
    <property type="entry name" value="STAS_dom"/>
</dbReference>
<reference evidence="4 5" key="1">
    <citation type="journal article" date="2018" name="Front. Microbiol.">
        <title>Hydrolytic Capabilities as a Key to Environmental Success: Chitinolytic and Cellulolytic Acidobacteria From Acidic Sub-arctic Soils and Boreal Peatlands.</title>
        <authorList>
            <person name="Belova S.E."/>
            <person name="Ravin N.V."/>
            <person name="Pankratov T.A."/>
            <person name="Rakitin A.L."/>
            <person name="Ivanova A.A."/>
            <person name="Beletsky A.V."/>
            <person name="Mardanov A.V."/>
            <person name="Sinninghe Damste J.S."/>
            <person name="Dedysh S.N."/>
        </authorList>
    </citation>
    <scope>NUCLEOTIDE SEQUENCE [LARGE SCALE GENOMIC DNA]</scope>
    <source>
        <strain evidence="4 5">SBC82</strain>
    </source>
</reference>
<proteinExistence type="inferred from homology"/>
<dbReference type="InterPro" id="IPR003658">
    <property type="entry name" value="Anti-sigma_ant"/>
</dbReference>
<dbReference type="PANTHER" id="PTHR33495">
    <property type="entry name" value="ANTI-SIGMA FACTOR ANTAGONIST TM_1081-RELATED-RELATED"/>
    <property type="match status" value="1"/>
</dbReference>
<keyword evidence="5" id="KW-1185">Reference proteome</keyword>
<feature type="domain" description="STAS" evidence="3">
    <location>
        <begin position="3"/>
        <end position="113"/>
    </location>
</feature>
<organism evidence="4 5">
    <name type="scientific">Acidisarcina polymorpha</name>
    <dbReference type="NCBI Taxonomy" id="2211140"/>
    <lineage>
        <taxon>Bacteria</taxon>
        <taxon>Pseudomonadati</taxon>
        <taxon>Acidobacteriota</taxon>
        <taxon>Terriglobia</taxon>
        <taxon>Terriglobales</taxon>
        <taxon>Acidobacteriaceae</taxon>
        <taxon>Acidisarcina</taxon>
    </lineage>
</organism>
<dbReference type="OrthoDB" id="9793697at2"/>
<dbReference type="Pfam" id="PF01740">
    <property type="entry name" value="STAS"/>
    <property type="match status" value="1"/>
</dbReference>
<dbReference type="PANTHER" id="PTHR33495:SF2">
    <property type="entry name" value="ANTI-SIGMA FACTOR ANTAGONIST TM_1081-RELATED"/>
    <property type="match status" value="1"/>
</dbReference>
<dbReference type="InterPro" id="IPR036513">
    <property type="entry name" value="STAS_dom_sf"/>
</dbReference>
<dbReference type="NCBIfam" id="TIGR00377">
    <property type="entry name" value="ant_ant_sig"/>
    <property type="match status" value="1"/>
</dbReference>
<evidence type="ECO:0000313" key="5">
    <source>
        <dbReference type="Proteomes" id="UP000253606"/>
    </source>
</evidence>
<evidence type="ECO:0000256" key="2">
    <source>
        <dbReference type="RuleBase" id="RU003749"/>
    </source>
</evidence>
<evidence type="ECO:0000313" key="4">
    <source>
        <dbReference type="EMBL" id="AXC15319.1"/>
    </source>
</evidence>
<dbReference type="RefSeq" id="WP_114209913.1">
    <property type="nucleotide sequence ID" value="NZ_CP030840.1"/>
</dbReference>
<protein>
    <recommendedName>
        <fullName evidence="2">Anti-sigma factor antagonist</fullName>
    </recommendedName>
</protein>
<dbReference type="AlphaFoldDB" id="A0A2Z5G8J9"/>
<dbReference type="KEGG" id="abas:ACPOL_6075"/>